<evidence type="ECO:0000256" key="1">
    <source>
        <dbReference type="SAM" id="Phobius"/>
    </source>
</evidence>
<keyword evidence="1" id="KW-1133">Transmembrane helix</keyword>
<accession>A0A2D0MXY7</accession>
<dbReference type="Proteomes" id="UP000223913">
    <property type="component" value="Unassembled WGS sequence"/>
</dbReference>
<evidence type="ECO:0000313" key="2">
    <source>
        <dbReference type="EMBL" id="PHN01124.1"/>
    </source>
</evidence>
<reference evidence="2 3" key="1">
    <citation type="submission" date="2017-10" db="EMBL/GenBank/DDBJ databases">
        <title>The draft genome sequence of Lewinella nigricans NBRC 102662.</title>
        <authorList>
            <person name="Wang K."/>
        </authorList>
    </citation>
    <scope>NUCLEOTIDE SEQUENCE [LARGE SCALE GENOMIC DNA]</scope>
    <source>
        <strain evidence="2 3">NBRC 102662</strain>
    </source>
</reference>
<dbReference type="AlphaFoldDB" id="A0A2D0MXY7"/>
<dbReference type="EMBL" id="PDUD01000062">
    <property type="protein sequence ID" value="PHN01124.1"/>
    <property type="molecule type" value="Genomic_DNA"/>
</dbReference>
<keyword evidence="1" id="KW-0472">Membrane</keyword>
<feature type="transmembrane region" description="Helical" evidence="1">
    <location>
        <begin position="122"/>
        <end position="141"/>
    </location>
</feature>
<keyword evidence="3" id="KW-1185">Reference proteome</keyword>
<sequence length="147" mass="16165">MALIFVGTPDLDPDAFLEKYQSVSVLEEGEVAAYDGYDQFLFFKKKKPLSAEEKAAKRQKRKDFWANLGKNVKEGGGAEGLGRTIDNITRLFGKGEEVPEDYTISLASTEAEYRQQGIPTSVFIIGGALLLGMAGLGYVMYVNKQKA</sequence>
<protein>
    <submittedName>
        <fullName evidence="2">Uncharacterized protein</fullName>
    </submittedName>
</protein>
<organism evidence="2 3">
    <name type="scientific">Flavilitoribacter nigricans (strain ATCC 23147 / DSM 23189 / NBRC 102662 / NCIMB 1420 / SS-2)</name>
    <name type="common">Lewinella nigricans</name>
    <dbReference type="NCBI Taxonomy" id="1122177"/>
    <lineage>
        <taxon>Bacteria</taxon>
        <taxon>Pseudomonadati</taxon>
        <taxon>Bacteroidota</taxon>
        <taxon>Saprospiria</taxon>
        <taxon>Saprospirales</taxon>
        <taxon>Lewinellaceae</taxon>
        <taxon>Flavilitoribacter</taxon>
    </lineage>
</organism>
<dbReference type="OrthoDB" id="1439752at2"/>
<gene>
    <name evidence="2" type="ORF">CRP01_38625</name>
</gene>
<evidence type="ECO:0000313" key="3">
    <source>
        <dbReference type="Proteomes" id="UP000223913"/>
    </source>
</evidence>
<name>A0A2D0MXY7_FLAN2</name>
<dbReference type="RefSeq" id="WP_099155455.1">
    <property type="nucleotide sequence ID" value="NZ_PDUD01000062.1"/>
</dbReference>
<proteinExistence type="predicted"/>
<keyword evidence="1" id="KW-0812">Transmembrane</keyword>
<comment type="caution">
    <text evidence="2">The sequence shown here is derived from an EMBL/GenBank/DDBJ whole genome shotgun (WGS) entry which is preliminary data.</text>
</comment>